<dbReference type="AlphaFoldDB" id="A0A4U5JEU3"/>
<reference evidence="4 5" key="1">
    <citation type="submission" date="2019-04" db="EMBL/GenBank/DDBJ databases">
        <title>Natronomonas sp. F20-122 a newhaloarchaeon isolated from a saline saltern of Isla Bacuta, Huelva, Spain.</title>
        <authorList>
            <person name="Duran-Viseras A."/>
            <person name="Sanchez-Porro C."/>
            <person name="Ventosa A."/>
        </authorList>
    </citation>
    <scope>NUCLEOTIDE SEQUENCE [LARGE SCALE GENOMIC DNA]</scope>
    <source>
        <strain evidence="4 5">F20-122</strain>
    </source>
</reference>
<dbReference type="Gene3D" id="3.90.226.10">
    <property type="entry name" value="2-enoyl-CoA Hydratase, Chain A, domain 1"/>
    <property type="match status" value="1"/>
</dbReference>
<gene>
    <name evidence="4" type="ORF">DM868_00815</name>
</gene>
<evidence type="ECO:0000313" key="5">
    <source>
        <dbReference type="Proteomes" id="UP000308037"/>
    </source>
</evidence>
<dbReference type="PANTHER" id="PTHR43684:SF1">
    <property type="entry name" value="ENOYL-COA DELTA ISOMERASE 2"/>
    <property type="match status" value="1"/>
</dbReference>
<dbReference type="InterPro" id="IPR001753">
    <property type="entry name" value="Enoyl-CoA_hydra/iso"/>
</dbReference>
<dbReference type="GO" id="GO:0004165">
    <property type="term" value="F:delta(3)-delta(2)-enoyl-CoA isomerase activity"/>
    <property type="evidence" value="ECO:0007669"/>
    <property type="project" value="UniProtKB-ARBA"/>
</dbReference>
<dbReference type="PANTHER" id="PTHR43684">
    <property type="match status" value="1"/>
</dbReference>
<comment type="subcellular location">
    <subcellularLocation>
        <location evidence="1">Peroxisome</location>
    </subcellularLocation>
</comment>
<evidence type="ECO:0000256" key="2">
    <source>
        <dbReference type="ARBA" id="ARBA00023140"/>
    </source>
</evidence>
<dbReference type="Pfam" id="PF00378">
    <property type="entry name" value="ECH_1"/>
    <property type="match status" value="1"/>
</dbReference>
<dbReference type="SUPFAM" id="SSF52096">
    <property type="entry name" value="ClpP/crotonase"/>
    <property type="match status" value="1"/>
</dbReference>
<dbReference type="InterPro" id="IPR029045">
    <property type="entry name" value="ClpP/crotonase-like_dom_sf"/>
</dbReference>
<dbReference type="InterPro" id="IPR051053">
    <property type="entry name" value="ECH/Chromodomain_protein"/>
</dbReference>
<organism evidence="4 5">
    <name type="scientific">Natronomonas salsuginis</name>
    <dbReference type="NCBI Taxonomy" id="2217661"/>
    <lineage>
        <taxon>Archaea</taxon>
        <taxon>Methanobacteriati</taxon>
        <taxon>Methanobacteriota</taxon>
        <taxon>Stenosarchaea group</taxon>
        <taxon>Halobacteria</taxon>
        <taxon>Halobacteriales</taxon>
        <taxon>Natronomonadaceae</taxon>
        <taxon>Natronomonas</taxon>
    </lineage>
</organism>
<name>A0A4U5JEU3_9EURY</name>
<evidence type="ECO:0000313" key="4">
    <source>
        <dbReference type="EMBL" id="TKR27664.1"/>
    </source>
</evidence>
<keyword evidence="5" id="KW-1185">Reference proteome</keyword>
<dbReference type="Gene3D" id="1.10.12.10">
    <property type="entry name" value="Lyase 2-enoyl-coa Hydratase, Chain A, domain 2"/>
    <property type="match status" value="1"/>
</dbReference>
<dbReference type="Proteomes" id="UP000308037">
    <property type="component" value="Unassembled WGS sequence"/>
</dbReference>
<proteinExistence type="predicted"/>
<sequence length="261" mass="27250">MAYETLECTQADGVGTIAFDRPDAHNSINARMGEELPDAAHEFVSDDEIRAIAVTANGPAYNTGADLTELSADGTDEAHVRSLAAGLHEFVSQLVRAPKPVVMGVNGVAAGGGLGPSICGDIVLAAESARFEFAYPRIGLSGDGGSTYLLPRLVGLRRAQELALRDEPIGAEEAVEIGLATEVVADDELDARLSEEASRLASGPTKGYAATKRLLAESLDNPLETQLANEGETIAELTDTTDFARGHAAFGGDEPPEFVGE</sequence>
<dbReference type="CDD" id="cd06558">
    <property type="entry name" value="crotonase-like"/>
    <property type="match status" value="1"/>
</dbReference>
<dbReference type="RefSeq" id="WP_137274965.1">
    <property type="nucleotide sequence ID" value="NZ_QKNX01000001.1"/>
</dbReference>
<keyword evidence="2" id="KW-0576">Peroxisome</keyword>
<dbReference type="EMBL" id="QKNX01000001">
    <property type="protein sequence ID" value="TKR27664.1"/>
    <property type="molecule type" value="Genomic_DNA"/>
</dbReference>
<comment type="caution">
    <text evidence="4">The sequence shown here is derived from an EMBL/GenBank/DDBJ whole genome shotgun (WGS) entry which is preliminary data.</text>
</comment>
<dbReference type="InterPro" id="IPR014748">
    <property type="entry name" value="Enoyl-CoA_hydra_C"/>
</dbReference>
<evidence type="ECO:0000256" key="1">
    <source>
        <dbReference type="ARBA" id="ARBA00004275"/>
    </source>
</evidence>
<protein>
    <submittedName>
        <fullName evidence="4">Enoyl-CoA hydratase/isomerase family protein</fullName>
    </submittedName>
</protein>
<keyword evidence="3 4" id="KW-0413">Isomerase</keyword>
<dbReference type="OrthoDB" id="27846at2157"/>
<evidence type="ECO:0000256" key="3">
    <source>
        <dbReference type="ARBA" id="ARBA00023235"/>
    </source>
</evidence>
<accession>A0A4U5JEU3</accession>